<proteinExistence type="predicted"/>
<reference evidence="1" key="1">
    <citation type="submission" date="2023-08" db="EMBL/GenBank/DDBJ databases">
        <title>A de novo genome assembly of Solanum verrucosum Schlechtendal, a Mexican diploid species geographically isolated from the other diploid A-genome species in potato relatives.</title>
        <authorList>
            <person name="Hosaka K."/>
        </authorList>
    </citation>
    <scope>NUCLEOTIDE SEQUENCE</scope>
    <source>
        <tissue evidence="1">Young leaves</tissue>
    </source>
</reference>
<protein>
    <submittedName>
        <fullName evidence="1">Uncharacterized protein</fullName>
    </submittedName>
</protein>
<evidence type="ECO:0000313" key="1">
    <source>
        <dbReference type="EMBL" id="WMV18241.1"/>
    </source>
</evidence>
<dbReference type="Proteomes" id="UP001234989">
    <property type="component" value="Chromosome 3"/>
</dbReference>
<gene>
    <name evidence="1" type="ORF">MTR67_011626</name>
</gene>
<evidence type="ECO:0000313" key="2">
    <source>
        <dbReference type="Proteomes" id="UP001234989"/>
    </source>
</evidence>
<dbReference type="AlphaFoldDB" id="A0AAF0Q7E7"/>
<organism evidence="1 2">
    <name type="scientific">Solanum verrucosum</name>
    <dbReference type="NCBI Taxonomy" id="315347"/>
    <lineage>
        <taxon>Eukaryota</taxon>
        <taxon>Viridiplantae</taxon>
        <taxon>Streptophyta</taxon>
        <taxon>Embryophyta</taxon>
        <taxon>Tracheophyta</taxon>
        <taxon>Spermatophyta</taxon>
        <taxon>Magnoliopsida</taxon>
        <taxon>eudicotyledons</taxon>
        <taxon>Gunneridae</taxon>
        <taxon>Pentapetalae</taxon>
        <taxon>asterids</taxon>
        <taxon>lamiids</taxon>
        <taxon>Solanales</taxon>
        <taxon>Solanaceae</taxon>
        <taxon>Solanoideae</taxon>
        <taxon>Solaneae</taxon>
        <taxon>Solanum</taxon>
    </lineage>
</organism>
<dbReference type="EMBL" id="CP133614">
    <property type="protein sequence ID" value="WMV18241.1"/>
    <property type="molecule type" value="Genomic_DNA"/>
</dbReference>
<name>A0AAF0Q7E7_SOLVR</name>
<keyword evidence="2" id="KW-1185">Reference proteome</keyword>
<sequence length="184" mass="22100">MEGRLRFRSLHDVSKAFLAKLWWNFRTATSSLWASFMWNKYCKKMHPTVARGQGASHVWRKMITIREEVEHNIWWQIKASNSSFWFNNWTKQGAIWYVEESNAVEEEIEVKYFTHQGTRDRDKLLNKISEEMTDYIMESIKPPLKEYINDVPWGMGSTQGIFTVKSAWELMRHKQERRADYQLI</sequence>
<accession>A0AAF0Q7E7</accession>